<gene>
    <name evidence="6" type="primary">ychF</name>
    <name evidence="10" type="ORF">ASB62_04160</name>
</gene>
<dbReference type="PROSITE" id="PS51710">
    <property type="entry name" value="G_OBG"/>
    <property type="match status" value="1"/>
</dbReference>
<dbReference type="Proteomes" id="UP000053937">
    <property type="component" value="Unassembled WGS sequence"/>
</dbReference>
<evidence type="ECO:0000256" key="1">
    <source>
        <dbReference type="ARBA" id="ARBA00001946"/>
    </source>
</evidence>
<dbReference type="SUPFAM" id="SSF52540">
    <property type="entry name" value="P-loop containing nucleoside triphosphate hydrolases"/>
    <property type="match status" value="1"/>
</dbReference>
<dbReference type="InterPro" id="IPR012675">
    <property type="entry name" value="Beta-grasp_dom_sf"/>
</dbReference>
<evidence type="ECO:0000256" key="4">
    <source>
        <dbReference type="ARBA" id="ARBA00022840"/>
    </source>
</evidence>
<evidence type="ECO:0000259" key="8">
    <source>
        <dbReference type="PROSITE" id="PS51710"/>
    </source>
</evidence>
<evidence type="ECO:0000256" key="2">
    <source>
        <dbReference type="ARBA" id="ARBA00022723"/>
    </source>
</evidence>
<protein>
    <recommendedName>
        <fullName evidence="6">Ribosome-binding ATPase YchF</fullName>
    </recommendedName>
</protein>
<dbReference type="FunFam" id="1.10.150.300:FF:000001">
    <property type="entry name" value="Ribosome-binding ATPase YchF"/>
    <property type="match status" value="1"/>
</dbReference>
<feature type="domain" description="TGS" evidence="9">
    <location>
        <begin position="278"/>
        <end position="361"/>
    </location>
</feature>
<evidence type="ECO:0000313" key="10">
    <source>
        <dbReference type="EMBL" id="KUL30474.1"/>
    </source>
</evidence>
<dbReference type="InterPro" id="IPR004095">
    <property type="entry name" value="TGS"/>
</dbReference>
<dbReference type="GO" id="GO:0005525">
    <property type="term" value="F:GTP binding"/>
    <property type="evidence" value="ECO:0007669"/>
    <property type="project" value="InterPro"/>
</dbReference>
<comment type="similarity">
    <text evidence="6">Belongs to the TRAFAC class OBG-HflX-like GTPase superfamily. OBG GTPase family. YchF/OLA1 subfamily.</text>
</comment>
<evidence type="ECO:0000313" key="11">
    <source>
        <dbReference type="Proteomes" id="UP000053937"/>
    </source>
</evidence>
<dbReference type="HAMAP" id="MF_00944">
    <property type="entry name" value="YchF_OLA1_ATPase"/>
    <property type="match status" value="1"/>
</dbReference>
<evidence type="ECO:0000256" key="3">
    <source>
        <dbReference type="ARBA" id="ARBA00022741"/>
    </source>
</evidence>
<dbReference type="InterPro" id="IPR041706">
    <property type="entry name" value="YchF_N"/>
</dbReference>
<dbReference type="OrthoDB" id="9807318at2"/>
<keyword evidence="5" id="KW-0460">Magnesium</keyword>
<dbReference type="PROSITE" id="PS51880">
    <property type="entry name" value="TGS"/>
    <property type="match status" value="1"/>
</dbReference>
<dbReference type="InterPro" id="IPR027417">
    <property type="entry name" value="P-loop_NTPase"/>
</dbReference>
<keyword evidence="4 6" id="KW-0067">ATP-binding</keyword>
<dbReference type="GO" id="GO:0005524">
    <property type="term" value="F:ATP binding"/>
    <property type="evidence" value="ECO:0007669"/>
    <property type="project" value="UniProtKB-UniRule"/>
</dbReference>
<dbReference type="CDD" id="cd04867">
    <property type="entry name" value="TGS_YchF_OLA1"/>
    <property type="match status" value="1"/>
</dbReference>
<proteinExistence type="inferred from homology"/>
<evidence type="ECO:0000256" key="5">
    <source>
        <dbReference type="ARBA" id="ARBA00022842"/>
    </source>
</evidence>
<dbReference type="InterPro" id="IPR023192">
    <property type="entry name" value="TGS-like_dom_sf"/>
</dbReference>
<reference evidence="10 11" key="1">
    <citation type="submission" date="2015-10" db="EMBL/GenBank/DDBJ databases">
        <title>Draft Genome Sequence of Chlorobium limicola strain Frasassi Growing under Artificial Lighting in the Frasassi Cave System.</title>
        <authorList>
            <person name="Mansor M."/>
            <person name="Macalady J."/>
        </authorList>
    </citation>
    <scope>NUCLEOTIDE SEQUENCE [LARGE SCALE GENOMIC DNA]</scope>
    <source>
        <strain evidence="10 11">Frasassi</strain>
    </source>
</reference>
<accession>A0A117MQQ3</accession>
<dbReference type="InterPro" id="IPR006073">
    <property type="entry name" value="GTP-bd"/>
</dbReference>
<evidence type="ECO:0000259" key="9">
    <source>
        <dbReference type="PROSITE" id="PS51880"/>
    </source>
</evidence>
<dbReference type="FunFam" id="3.10.20.30:FF:000001">
    <property type="entry name" value="Ribosome-binding ATPase YchF"/>
    <property type="match status" value="1"/>
</dbReference>
<dbReference type="InterPro" id="IPR012676">
    <property type="entry name" value="TGS-like"/>
</dbReference>
<dbReference type="PANTHER" id="PTHR23305:SF18">
    <property type="entry name" value="OBG-TYPE G DOMAIN-CONTAINING PROTEIN"/>
    <property type="match status" value="1"/>
</dbReference>
<organism evidence="10 11">
    <name type="scientific">Chlorobium limicola</name>
    <dbReference type="NCBI Taxonomy" id="1092"/>
    <lineage>
        <taxon>Bacteria</taxon>
        <taxon>Pseudomonadati</taxon>
        <taxon>Chlorobiota</taxon>
        <taxon>Chlorobiia</taxon>
        <taxon>Chlorobiales</taxon>
        <taxon>Chlorobiaceae</taxon>
        <taxon>Chlorobium/Pelodictyon group</taxon>
        <taxon>Chlorobium</taxon>
    </lineage>
</organism>
<dbReference type="Pfam" id="PF06071">
    <property type="entry name" value="YchF-GTPase_C"/>
    <property type="match status" value="1"/>
</dbReference>
<dbReference type="InterPro" id="IPR004396">
    <property type="entry name" value="ATPase_YchF/OLA1"/>
</dbReference>
<evidence type="ECO:0000256" key="6">
    <source>
        <dbReference type="HAMAP-Rule" id="MF_00944"/>
    </source>
</evidence>
<dbReference type="InterPro" id="IPR013029">
    <property type="entry name" value="YchF_C"/>
</dbReference>
<feature type="domain" description="OBG-type G" evidence="8">
    <location>
        <begin position="3"/>
        <end position="278"/>
    </location>
</feature>
<dbReference type="Gene3D" id="3.40.50.300">
    <property type="entry name" value="P-loop containing nucleotide triphosphate hydrolases"/>
    <property type="match status" value="1"/>
</dbReference>
<dbReference type="InterPro" id="IPR031167">
    <property type="entry name" value="G_OBG"/>
</dbReference>
<dbReference type="RefSeq" id="WP_059138755.1">
    <property type="nucleotide sequence ID" value="NZ_LMBR01000092.1"/>
</dbReference>
<keyword evidence="2" id="KW-0479">Metal-binding</keyword>
<comment type="function">
    <text evidence="6">ATPase that binds to both the 70S ribosome and the 50S ribosomal subunit in a nucleotide-independent manner.</text>
</comment>
<dbReference type="PRINTS" id="PR00326">
    <property type="entry name" value="GTP1OBG"/>
</dbReference>
<dbReference type="PANTHER" id="PTHR23305">
    <property type="entry name" value="OBG GTPASE FAMILY"/>
    <property type="match status" value="1"/>
</dbReference>
<comment type="cofactor">
    <cofactor evidence="1">
        <name>Mg(2+)</name>
        <dbReference type="ChEBI" id="CHEBI:18420"/>
    </cofactor>
</comment>
<dbReference type="PIRSF" id="PIRSF006641">
    <property type="entry name" value="CHP00092"/>
    <property type="match status" value="1"/>
</dbReference>
<dbReference type="AlphaFoldDB" id="A0A117MQQ3"/>
<feature type="coiled-coil region" evidence="7">
    <location>
        <begin position="130"/>
        <end position="164"/>
    </location>
</feature>
<dbReference type="GO" id="GO:0016887">
    <property type="term" value="F:ATP hydrolysis activity"/>
    <property type="evidence" value="ECO:0007669"/>
    <property type="project" value="UniProtKB-UniRule"/>
</dbReference>
<dbReference type="GO" id="GO:0005737">
    <property type="term" value="C:cytoplasm"/>
    <property type="evidence" value="ECO:0007669"/>
    <property type="project" value="TreeGrafter"/>
</dbReference>
<feature type="binding site" evidence="6">
    <location>
        <begin position="12"/>
        <end position="17"/>
    </location>
    <ligand>
        <name>ATP</name>
        <dbReference type="ChEBI" id="CHEBI:30616"/>
    </ligand>
</feature>
<dbReference type="EMBL" id="LMBR01000092">
    <property type="protein sequence ID" value="KUL30474.1"/>
    <property type="molecule type" value="Genomic_DNA"/>
</dbReference>
<keyword evidence="3 6" id="KW-0547">Nucleotide-binding</keyword>
<name>A0A117MQQ3_CHLLI</name>
<dbReference type="NCBIfam" id="TIGR00092">
    <property type="entry name" value="redox-regulated ATPase YchF"/>
    <property type="match status" value="1"/>
</dbReference>
<dbReference type="SUPFAM" id="SSF81271">
    <property type="entry name" value="TGS-like"/>
    <property type="match status" value="1"/>
</dbReference>
<dbReference type="Gene3D" id="1.10.150.300">
    <property type="entry name" value="TGS-like domain"/>
    <property type="match status" value="1"/>
</dbReference>
<dbReference type="Pfam" id="PF01926">
    <property type="entry name" value="MMR_HSR1"/>
    <property type="match status" value="1"/>
</dbReference>
<evidence type="ECO:0000256" key="7">
    <source>
        <dbReference type="SAM" id="Coils"/>
    </source>
</evidence>
<keyword evidence="7" id="KW-0175">Coiled coil</keyword>
<comment type="caution">
    <text evidence="10">The sequence shown here is derived from an EMBL/GenBank/DDBJ whole genome shotgun (WGS) entry which is preliminary data.</text>
</comment>
<keyword evidence="11" id="KW-1185">Reference proteome</keyword>
<dbReference type="Gene3D" id="3.10.20.30">
    <property type="match status" value="1"/>
</dbReference>
<dbReference type="GO" id="GO:0046872">
    <property type="term" value="F:metal ion binding"/>
    <property type="evidence" value="ECO:0007669"/>
    <property type="project" value="UniProtKB-KW"/>
</dbReference>
<sequence>MSLRCGIVGLPNVGKSTLFNAITAKQAEAANYPFCTIEPNVGTVLVPDERMQLIADVVKTPTLVPATLEIVDIAGLVRGASKGEGLGNQFLSHIREVDAIVHVVRCFDDSNIIHVEGKIDPADDIATIDTELMLADLDSMERRIEKLRKNARKEKDLLLQVELAERIITGLSEGVPARAIIQSPEEKELARQFFLLTSKPILYAANVGEADLPDGNAYTGRVAEIAAESGSMMLIISAKSEADIAELPEEERPEFLESLGLDMSGLDRVIKTAYDLLGLQTYFTAGEKEVHAWTIRKGAAAPEAAGAIHSDFEKGFIRAEVMSYRDLIELGSEQKVKEAGKLRSEGRDYIVRDGDVIVFRFNV</sequence>
<dbReference type="CDD" id="cd01900">
    <property type="entry name" value="YchF"/>
    <property type="match status" value="1"/>
</dbReference>
<dbReference type="GO" id="GO:0043023">
    <property type="term" value="F:ribosomal large subunit binding"/>
    <property type="evidence" value="ECO:0007669"/>
    <property type="project" value="UniProtKB-UniRule"/>
</dbReference>